<protein>
    <recommendedName>
        <fullName evidence="3">SGNH hydrolase-type esterase domain-containing protein</fullName>
    </recommendedName>
</protein>
<reference evidence="1" key="1">
    <citation type="submission" date="2023-03" db="EMBL/GenBank/DDBJ databases">
        <title>Emydomyces testavorans Genome Sequence.</title>
        <authorList>
            <person name="Hoyer L."/>
        </authorList>
    </citation>
    <scope>NUCLEOTIDE SEQUENCE</scope>
    <source>
        <strain evidence="1">16-2883</strain>
    </source>
</reference>
<evidence type="ECO:0000313" key="2">
    <source>
        <dbReference type="Proteomes" id="UP001219355"/>
    </source>
</evidence>
<dbReference type="Proteomes" id="UP001219355">
    <property type="component" value="Chromosome 4"/>
</dbReference>
<accession>A0AAF0DQ79</accession>
<dbReference type="SUPFAM" id="SSF52266">
    <property type="entry name" value="SGNH hydrolase"/>
    <property type="match status" value="1"/>
</dbReference>
<dbReference type="InterPro" id="IPR001087">
    <property type="entry name" value="GDSL"/>
</dbReference>
<dbReference type="InterPro" id="IPR045136">
    <property type="entry name" value="Iah1-like"/>
</dbReference>
<dbReference type="Gene3D" id="3.40.50.1110">
    <property type="entry name" value="SGNH hydrolase"/>
    <property type="match status" value="1"/>
</dbReference>
<dbReference type="Pfam" id="PF00657">
    <property type="entry name" value="Lipase_GDSL"/>
    <property type="match status" value="1"/>
</dbReference>
<gene>
    <name evidence="1" type="ORF">PRK78_006438</name>
</gene>
<dbReference type="InterPro" id="IPR036514">
    <property type="entry name" value="SGNH_hydro_sf"/>
</dbReference>
<sequence length="297" mass="33426">MSDTDSSLEDLPSTTHPTPDDYPRIYLFGDSLTEWGFSGKNCGFGWRLQQYYKNRVEVVNEGYAGQTTRSLRPRFEKYILKKAEERGAPAPVFVTIFLGANDACIFGDDTYVPIAEYEEHIRHYVNSILDHPATQGTKVVLISPPPIDVTPPKELSTGMLDIPSVAESLRSVVAMGRGHRTWESKRKFAKKIVEIGHEFEAKTEQVALLDFWTIITKFACQELCPGGSADMFHELDLEDKLPGSGMPGSKEFGRKFFTDGLHLGQTAYEVLGEELLTLVLTRWPDLTKENFPTRDLN</sequence>
<dbReference type="EMBL" id="CP120630">
    <property type="protein sequence ID" value="WEW60950.1"/>
    <property type="molecule type" value="Genomic_DNA"/>
</dbReference>
<dbReference type="PANTHER" id="PTHR14209">
    <property type="entry name" value="ISOAMYL ACETATE-HYDROLYZING ESTERASE 1"/>
    <property type="match status" value="1"/>
</dbReference>
<evidence type="ECO:0008006" key="3">
    <source>
        <dbReference type="Google" id="ProtNLM"/>
    </source>
</evidence>
<evidence type="ECO:0000313" key="1">
    <source>
        <dbReference type="EMBL" id="WEW60950.1"/>
    </source>
</evidence>
<keyword evidence="2" id="KW-1185">Reference proteome</keyword>
<dbReference type="GO" id="GO:0016788">
    <property type="term" value="F:hydrolase activity, acting on ester bonds"/>
    <property type="evidence" value="ECO:0007669"/>
    <property type="project" value="InterPro"/>
</dbReference>
<organism evidence="1 2">
    <name type="scientific">Emydomyces testavorans</name>
    <dbReference type="NCBI Taxonomy" id="2070801"/>
    <lineage>
        <taxon>Eukaryota</taxon>
        <taxon>Fungi</taxon>
        <taxon>Dikarya</taxon>
        <taxon>Ascomycota</taxon>
        <taxon>Pezizomycotina</taxon>
        <taxon>Eurotiomycetes</taxon>
        <taxon>Eurotiomycetidae</taxon>
        <taxon>Onygenales</taxon>
        <taxon>Nannizziopsiaceae</taxon>
        <taxon>Emydomyces</taxon>
    </lineage>
</organism>
<dbReference type="PANTHER" id="PTHR14209:SF19">
    <property type="entry name" value="ISOAMYL ACETATE-HYDROLYZING ESTERASE 1 HOMOLOG"/>
    <property type="match status" value="1"/>
</dbReference>
<dbReference type="AlphaFoldDB" id="A0AAF0DQ79"/>
<name>A0AAF0DQ79_9EURO</name>
<proteinExistence type="predicted"/>